<dbReference type="STRING" id="1262450.S3C1W6"/>
<dbReference type="FunFam" id="1.25.40.10:FF:001244">
    <property type="entry name" value="HCP-like protein"/>
    <property type="match status" value="1"/>
</dbReference>
<evidence type="ECO:0000313" key="2">
    <source>
        <dbReference type="EMBL" id="EPE06717.1"/>
    </source>
</evidence>
<feature type="compositionally biased region" description="Basic residues" evidence="1">
    <location>
        <begin position="200"/>
        <end position="212"/>
    </location>
</feature>
<evidence type="ECO:0000313" key="3">
    <source>
        <dbReference type="Proteomes" id="UP000016923"/>
    </source>
</evidence>
<dbReference type="InterPro" id="IPR052945">
    <property type="entry name" value="Mitotic_Regulator"/>
</dbReference>
<dbReference type="HOGENOM" id="CLU_033724_0_1_1"/>
<dbReference type="InterPro" id="IPR011990">
    <property type="entry name" value="TPR-like_helical_dom_sf"/>
</dbReference>
<dbReference type="SUPFAM" id="SSF81995">
    <property type="entry name" value="beta-sandwich domain of Sec23/24"/>
    <property type="match status" value="1"/>
</dbReference>
<feature type="region of interest" description="Disordered" evidence="1">
    <location>
        <begin position="1"/>
        <end position="280"/>
    </location>
</feature>
<dbReference type="GO" id="GO:0032153">
    <property type="term" value="C:cell division site"/>
    <property type="evidence" value="ECO:0007669"/>
    <property type="project" value="TreeGrafter"/>
</dbReference>
<dbReference type="eggNOG" id="ENOG502R38G">
    <property type="taxonomic scope" value="Eukaryota"/>
</dbReference>
<dbReference type="EMBL" id="KE148152">
    <property type="protein sequence ID" value="EPE06717.1"/>
    <property type="molecule type" value="Genomic_DNA"/>
</dbReference>
<accession>S3C1W6</accession>
<dbReference type="Proteomes" id="UP000016923">
    <property type="component" value="Unassembled WGS sequence"/>
</dbReference>
<dbReference type="GO" id="GO:0010972">
    <property type="term" value="P:negative regulation of G2/M transition of mitotic cell cycle"/>
    <property type="evidence" value="ECO:0007669"/>
    <property type="project" value="TreeGrafter"/>
</dbReference>
<dbReference type="SMART" id="SM00671">
    <property type="entry name" value="SEL1"/>
    <property type="match status" value="3"/>
</dbReference>
<sequence length="537" mass="58680">MGIRGILKKKGDADGDEDGPQSPTGGFFTSPPLNQSQNQYQQLPQQQYQHQPQYQEHQQYQQHEQHQQHQKQRSYQQTGTAPPRPPPPAPLQTPEFTFIRSDTFTTEVIHPPSGPAGGLQTYEEDSNHLQTGDGLASPTTSTHSNRRSFDVFRRSNRSSRSASVSSHISVREREQDQDQDTYGEKEKDKDKGKDKDVNKISRKLSHRLHLHRSPSTSTHVPVNLPEIVVPEGLGGNKPATTLTVPGDGSDDSASNSSSGKPSPQSRAAQKPPPADPAVESQWEKRATLLALENEKQQIHGVVNPPTTPEKSGRRGRAASNAGNISPAAVATASAAASARNRSASAVSSKELDASIQEAIRLHEEGKLEDSTRLFGILADPHGYNNPLSQVLYGLALRHGWGCEPDTEAAVTYLSAAASNAAAVEELALQAGLKKGGAAKGELVLAIFELANCFRHGWGLEKDPIAAKQYYETAANLGDTDAMNEVAWCYLEGFGCKKDKFASSKYYRLAEQNGNKTLGNTWIWKEKYDPEKQKPKKK</sequence>
<proteinExistence type="predicted"/>
<feature type="region of interest" description="Disordered" evidence="1">
    <location>
        <begin position="292"/>
        <end position="324"/>
    </location>
</feature>
<organism evidence="2 3">
    <name type="scientific">Ophiostoma piceae (strain UAMH 11346)</name>
    <name type="common">Sap stain fungus</name>
    <dbReference type="NCBI Taxonomy" id="1262450"/>
    <lineage>
        <taxon>Eukaryota</taxon>
        <taxon>Fungi</taxon>
        <taxon>Dikarya</taxon>
        <taxon>Ascomycota</taxon>
        <taxon>Pezizomycotina</taxon>
        <taxon>Sordariomycetes</taxon>
        <taxon>Sordariomycetidae</taxon>
        <taxon>Ophiostomatales</taxon>
        <taxon>Ophiostomataceae</taxon>
        <taxon>Ophiostoma</taxon>
    </lineage>
</organism>
<protein>
    <submittedName>
        <fullName evidence="2">Cell cycle inhibitor nif1</fullName>
    </submittedName>
</protein>
<feature type="compositionally biased region" description="Low complexity" evidence="1">
    <location>
        <begin position="245"/>
        <end position="265"/>
    </location>
</feature>
<feature type="compositionally biased region" description="Low complexity" evidence="1">
    <location>
        <begin position="158"/>
        <end position="168"/>
    </location>
</feature>
<evidence type="ECO:0000256" key="1">
    <source>
        <dbReference type="SAM" id="MobiDB-lite"/>
    </source>
</evidence>
<feature type="compositionally biased region" description="Low complexity" evidence="1">
    <location>
        <begin position="33"/>
        <end position="62"/>
    </location>
</feature>
<keyword evidence="3" id="KW-1185">Reference proteome</keyword>
<gene>
    <name evidence="2" type="ORF">F503_03144</name>
</gene>
<feature type="compositionally biased region" description="Basic and acidic residues" evidence="1">
    <location>
        <begin position="169"/>
        <end position="199"/>
    </location>
</feature>
<dbReference type="PANTHER" id="PTHR43628:SF1">
    <property type="entry name" value="CHITIN SYNTHASE REGULATORY FACTOR 2-RELATED"/>
    <property type="match status" value="1"/>
</dbReference>
<dbReference type="SUPFAM" id="SSF81901">
    <property type="entry name" value="HCP-like"/>
    <property type="match status" value="1"/>
</dbReference>
<feature type="compositionally biased region" description="Pro residues" evidence="1">
    <location>
        <begin position="82"/>
        <end position="91"/>
    </location>
</feature>
<dbReference type="Pfam" id="PF08238">
    <property type="entry name" value="Sel1"/>
    <property type="match status" value="3"/>
</dbReference>
<dbReference type="InterPro" id="IPR006597">
    <property type="entry name" value="Sel1-like"/>
</dbReference>
<dbReference type="VEuPathDB" id="FungiDB:F503_03144"/>
<dbReference type="PANTHER" id="PTHR43628">
    <property type="entry name" value="ACTIVATOR OF C KINASE PROTEIN 1-RELATED"/>
    <property type="match status" value="1"/>
</dbReference>
<dbReference type="AlphaFoldDB" id="S3C1W6"/>
<reference evidence="2 3" key="1">
    <citation type="journal article" date="2013" name="BMC Genomics">
        <title>The genome and transcriptome of the pine saprophyte Ophiostoma piceae, and a comparison with the bark beetle-associated pine pathogen Grosmannia clavigera.</title>
        <authorList>
            <person name="Haridas S."/>
            <person name="Wang Y."/>
            <person name="Lim L."/>
            <person name="Massoumi Alamouti S."/>
            <person name="Jackman S."/>
            <person name="Docking R."/>
            <person name="Robertson G."/>
            <person name="Birol I."/>
            <person name="Bohlmann J."/>
            <person name="Breuil C."/>
        </authorList>
    </citation>
    <scope>NUCLEOTIDE SEQUENCE [LARGE SCALE GENOMIC DNA]</scope>
    <source>
        <strain evidence="2 3">UAMH 11346</strain>
    </source>
</reference>
<name>S3C1W6_OPHP1</name>
<dbReference type="OrthoDB" id="2148946at2759"/>
<dbReference type="Gene3D" id="1.25.40.10">
    <property type="entry name" value="Tetratricopeptide repeat domain"/>
    <property type="match status" value="1"/>
</dbReference>